<keyword evidence="6 10" id="KW-0472">Membrane</keyword>
<evidence type="ECO:0000313" key="14">
    <source>
        <dbReference type="Proteomes" id="UP001344888"/>
    </source>
</evidence>
<dbReference type="Pfam" id="PF00672">
    <property type="entry name" value="HAMP"/>
    <property type="match status" value="1"/>
</dbReference>
<dbReference type="CDD" id="cd18773">
    <property type="entry name" value="PDC1_HK_sensor"/>
    <property type="match status" value="1"/>
</dbReference>
<dbReference type="PROSITE" id="PS50885">
    <property type="entry name" value="HAMP"/>
    <property type="match status" value="1"/>
</dbReference>
<keyword evidence="2" id="KW-1003">Cell membrane</keyword>
<dbReference type="GO" id="GO:0005886">
    <property type="term" value="C:plasma membrane"/>
    <property type="evidence" value="ECO:0007669"/>
    <property type="project" value="UniProtKB-SubCell"/>
</dbReference>
<dbReference type="Pfam" id="PF00015">
    <property type="entry name" value="MCPsignal"/>
    <property type="match status" value="1"/>
</dbReference>
<evidence type="ECO:0000256" key="10">
    <source>
        <dbReference type="SAM" id="Phobius"/>
    </source>
</evidence>
<comment type="similarity">
    <text evidence="8">Belongs to the methyl-accepting chemotaxis (MCP) protein family.</text>
</comment>
<evidence type="ECO:0000256" key="2">
    <source>
        <dbReference type="ARBA" id="ARBA00022475"/>
    </source>
</evidence>
<dbReference type="GO" id="GO:0007165">
    <property type="term" value="P:signal transduction"/>
    <property type="evidence" value="ECO:0007669"/>
    <property type="project" value="UniProtKB-KW"/>
</dbReference>
<evidence type="ECO:0000256" key="1">
    <source>
        <dbReference type="ARBA" id="ARBA00004651"/>
    </source>
</evidence>
<evidence type="ECO:0000256" key="3">
    <source>
        <dbReference type="ARBA" id="ARBA00022500"/>
    </source>
</evidence>
<reference evidence="13 14" key="1">
    <citation type="submission" date="2023-03" db="EMBL/GenBank/DDBJ databases">
        <title>Bacillus Genome Sequencing.</title>
        <authorList>
            <person name="Dunlap C."/>
        </authorList>
    </citation>
    <scope>NUCLEOTIDE SEQUENCE [LARGE SCALE GENOMIC DNA]</scope>
    <source>
        <strain evidence="13 14">B-59205</strain>
    </source>
</reference>
<dbReference type="PANTHER" id="PTHR32089:SF112">
    <property type="entry name" value="LYSOZYME-LIKE PROTEIN-RELATED"/>
    <property type="match status" value="1"/>
</dbReference>
<dbReference type="Proteomes" id="UP001344888">
    <property type="component" value="Unassembled WGS sequence"/>
</dbReference>
<dbReference type="SMART" id="SM00283">
    <property type="entry name" value="MA"/>
    <property type="match status" value="1"/>
</dbReference>
<feature type="domain" description="Methyl-accepting transducer" evidence="11">
    <location>
        <begin position="409"/>
        <end position="645"/>
    </location>
</feature>
<dbReference type="InterPro" id="IPR033479">
    <property type="entry name" value="dCache_1"/>
</dbReference>
<comment type="subcellular location">
    <subcellularLocation>
        <location evidence="1">Cell membrane</location>
        <topology evidence="1">Multi-pass membrane protein</topology>
    </subcellularLocation>
</comment>
<protein>
    <submittedName>
        <fullName evidence="13">Methyl-accepting chemotaxis protein</fullName>
    </submittedName>
</protein>
<dbReference type="InterPro" id="IPR004089">
    <property type="entry name" value="MCPsignal_dom"/>
</dbReference>
<evidence type="ECO:0000259" key="12">
    <source>
        <dbReference type="PROSITE" id="PS50885"/>
    </source>
</evidence>
<keyword evidence="7 9" id="KW-0807">Transducer</keyword>
<evidence type="ECO:0000259" key="11">
    <source>
        <dbReference type="PROSITE" id="PS50111"/>
    </source>
</evidence>
<proteinExistence type="inferred from homology"/>
<keyword evidence="5 10" id="KW-1133">Transmembrane helix</keyword>
<evidence type="ECO:0000313" key="13">
    <source>
        <dbReference type="EMBL" id="MEC1180172.1"/>
    </source>
</evidence>
<keyword evidence="3" id="KW-0145">Chemotaxis</keyword>
<comment type="caution">
    <text evidence="13">The sequence shown here is derived from an EMBL/GenBank/DDBJ whole genome shotgun (WGS) entry which is preliminary data.</text>
</comment>
<sequence length="695" mass="77116">MIKSLKHYFFTMLLLLSVIPFIILALVNFFIFSSEIEELVESNNETSAIMMADNISAYLRELYKITESLSQNSEIRSMEGARQNIVLKEVIENNPQFDLLYIQDMTGMQTGRSSGDLGFRGDRWYYSQMMSERAPFVSASYYSINGNVPVVSFYFPIMRGAEMVGFIGADVKLSQMQETIAKFSSQSENVYAYLIDNEGKVVAHPDTAYVEEIYNFITKTKQVIETDATGKPVYDDKNNLVMIEQAIEVPTKLSEIISTSLAGISGTQAYEDEAGAKVVSGYSAVSIPNSEQHWAIITVQDEKQAMAAATVLRNINIIASIVLLIIVVGFISYLVRKLIIPITDVSQRIADIRYGDGDLTQRIETKASYEINDLIGHMNGFLDNIQEIIAKTKTSTTEVSQSAQALEVQTEHIVTAADEVTRSIRDNSNTAQKIQQDLHETSTTVNGMGEAIETISTSATEIANISTETVEISKNASTTFTQVDQQMTQIEKRVHSLGEVMQQLNMESNEIAQFVNVIRKIAEQTNLLALNASIETARAGEFGKGFAVVAAEVRKLSVEVSKSVSQIEERVRHMQTVSNEAIRYMEEGKESVMLGVQLVKEGDSTFKEIGAITVHSHAEVQQIVAMIEQLRQDSISSLQAIEQVVVYVDDFTQSLHTISAVSDETQASTIEIGHSSNVLNEVSKQLQNTVEQFKV</sequence>
<organism evidence="13 14">
    <name type="scientific">Metasolibacillus meyeri</name>
    <dbReference type="NCBI Taxonomy" id="1071052"/>
    <lineage>
        <taxon>Bacteria</taxon>
        <taxon>Bacillati</taxon>
        <taxon>Bacillota</taxon>
        <taxon>Bacilli</taxon>
        <taxon>Bacillales</taxon>
        <taxon>Caryophanaceae</taxon>
        <taxon>Metasolibacillus</taxon>
    </lineage>
</organism>
<dbReference type="Pfam" id="PF02743">
    <property type="entry name" value="dCache_1"/>
    <property type="match status" value="1"/>
</dbReference>
<evidence type="ECO:0000256" key="9">
    <source>
        <dbReference type="PROSITE-ProRule" id="PRU00284"/>
    </source>
</evidence>
<dbReference type="PROSITE" id="PS50111">
    <property type="entry name" value="CHEMOTAXIS_TRANSDUC_2"/>
    <property type="match status" value="1"/>
</dbReference>
<dbReference type="PANTHER" id="PTHR32089">
    <property type="entry name" value="METHYL-ACCEPTING CHEMOTAXIS PROTEIN MCPB"/>
    <property type="match status" value="1"/>
</dbReference>
<feature type="transmembrane region" description="Helical" evidence="10">
    <location>
        <begin position="315"/>
        <end position="335"/>
    </location>
</feature>
<dbReference type="SUPFAM" id="SSF103190">
    <property type="entry name" value="Sensory domain-like"/>
    <property type="match status" value="1"/>
</dbReference>
<keyword evidence="14" id="KW-1185">Reference proteome</keyword>
<dbReference type="RefSeq" id="WP_326124727.1">
    <property type="nucleotide sequence ID" value="NZ_JARSFG010000022.1"/>
</dbReference>
<evidence type="ECO:0000256" key="8">
    <source>
        <dbReference type="ARBA" id="ARBA00029447"/>
    </source>
</evidence>
<evidence type="ECO:0000256" key="7">
    <source>
        <dbReference type="ARBA" id="ARBA00023224"/>
    </source>
</evidence>
<keyword evidence="4 10" id="KW-0812">Transmembrane</keyword>
<feature type="domain" description="HAMP" evidence="12">
    <location>
        <begin position="336"/>
        <end position="390"/>
    </location>
</feature>
<evidence type="ECO:0000256" key="4">
    <source>
        <dbReference type="ARBA" id="ARBA00022692"/>
    </source>
</evidence>
<dbReference type="SMART" id="SM00304">
    <property type="entry name" value="HAMP"/>
    <property type="match status" value="1"/>
</dbReference>
<dbReference type="SUPFAM" id="SSF58104">
    <property type="entry name" value="Methyl-accepting chemotaxis protein (MCP) signaling domain"/>
    <property type="match status" value="1"/>
</dbReference>
<dbReference type="Gene3D" id="1.10.287.950">
    <property type="entry name" value="Methyl-accepting chemotaxis protein"/>
    <property type="match status" value="1"/>
</dbReference>
<dbReference type="AlphaFoldDB" id="A0AAW9NR39"/>
<name>A0AAW9NR39_9BACL</name>
<dbReference type="Gene3D" id="3.30.450.20">
    <property type="entry name" value="PAS domain"/>
    <property type="match status" value="2"/>
</dbReference>
<dbReference type="InterPro" id="IPR003660">
    <property type="entry name" value="HAMP_dom"/>
</dbReference>
<dbReference type="CDD" id="cd06225">
    <property type="entry name" value="HAMP"/>
    <property type="match status" value="1"/>
</dbReference>
<dbReference type="Gene3D" id="6.10.340.10">
    <property type="match status" value="1"/>
</dbReference>
<evidence type="ECO:0000256" key="5">
    <source>
        <dbReference type="ARBA" id="ARBA00022989"/>
    </source>
</evidence>
<evidence type="ECO:0000256" key="6">
    <source>
        <dbReference type="ARBA" id="ARBA00023136"/>
    </source>
</evidence>
<feature type="transmembrane region" description="Helical" evidence="10">
    <location>
        <begin position="12"/>
        <end position="32"/>
    </location>
</feature>
<dbReference type="InterPro" id="IPR029151">
    <property type="entry name" value="Sensor-like_sf"/>
</dbReference>
<dbReference type="EMBL" id="JARSFG010000022">
    <property type="protein sequence ID" value="MEC1180172.1"/>
    <property type="molecule type" value="Genomic_DNA"/>
</dbReference>
<dbReference type="GO" id="GO:0006935">
    <property type="term" value="P:chemotaxis"/>
    <property type="evidence" value="ECO:0007669"/>
    <property type="project" value="UniProtKB-KW"/>
</dbReference>
<gene>
    <name evidence="13" type="ORF">P9B03_16840</name>
</gene>
<accession>A0AAW9NR39</accession>